<name>A0AAE2ZRT3_9HYPH</name>
<feature type="binding site" evidence="3">
    <location>
        <position position="48"/>
    </location>
    <ligand>
        <name>a divalent metal cation</name>
        <dbReference type="ChEBI" id="CHEBI:60240"/>
    </ligand>
</feature>
<dbReference type="InterPro" id="IPR034660">
    <property type="entry name" value="DinB/YfiT-like"/>
</dbReference>
<comment type="caution">
    <text evidence="4">The sequence shown here is derived from an EMBL/GenBank/DDBJ whole genome shotgun (WGS) entry which is preliminary data.</text>
</comment>
<dbReference type="AlphaFoldDB" id="A0AAE2ZRT3"/>
<evidence type="ECO:0000256" key="2">
    <source>
        <dbReference type="ARBA" id="ARBA00022723"/>
    </source>
</evidence>
<keyword evidence="5" id="KW-1185">Reference proteome</keyword>
<sequence length="170" mass="19736">MKEHYEMFAAYNRWANDRICAAIDGVSDEDYVRDCGAFFKSLHGTLNHLMVADRIWMQRFTQEGDAPKSLDAILFDDFDTLRQARILEDRRIISWIASLDEEALKGDFTYTPVSNPVEATQRLAPTLAHFFNHQTHHRGHLHMTLSVLGHEPPPLDLIYYQRTEEGARFK</sequence>
<evidence type="ECO:0000313" key="5">
    <source>
        <dbReference type="Proteomes" id="UP001196509"/>
    </source>
</evidence>
<keyword evidence="2 3" id="KW-0479">Metal-binding</keyword>
<dbReference type="Proteomes" id="UP001196509">
    <property type="component" value="Unassembled WGS sequence"/>
</dbReference>
<dbReference type="GO" id="GO:0046872">
    <property type="term" value="F:metal ion binding"/>
    <property type="evidence" value="ECO:0007669"/>
    <property type="project" value="UniProtKB-KW"/>
</dbReference>
<dbReference type="PANTHER" id="PTHR37302">
    <property type="entry name" value="SLR1116 PROTEIN"/>
    <property type="match status" value="1"/>
</dbReference>
<feature type="binding site" evidence="3">
    <location>
        <position position="133"/>
    </location>
    <ligand>
        <name>a divalent metal cation</name>
        <dbReference type="ChEBI" id="CHEBI:60240"/>
    </ligand>
</feature>
<feature type="binding site" evidence="3">
    <location>
        <position position="137"/>
    </location>
    <ligand>
        <name>a divalent metal cation</name>
        <dbReference type="ChEBI" id="CHEBI:60240"/>
    </ligand>
</feature>
<gene>
    <name evidence="4" type="ORF">K1W69_20800</name>
</gene>
<comment type="similarity">
    <text evidence="1">Belongs to the DinB family.</text>
</comment>
<protein>
    <submittedName>
        <fullName evidence="4">DinB family protein</fullName>
    </submittedName>
</protein>
<dbReference type="PANTHER" id="PTHR37302:SF1">
    <property type="entry name" value="PROTEIN DINB"/>
    <property type="match status" value="1"/>
</dbReference>
<accession>A0AAE2ZRT3</accession>
<reference evidence="4" key="1">
    <citation type="submission" date="2021-08" db="EMBL/GenBank/DDBJ databases">
        <title>Hoeflea bacterium WL0058 sp. nov., isolated from the sediment.</title>
        <authorList>
            <person name="Wang L."/>
            <person name="Zhang D."/>
        </authorList>
    </citation>
    <scope>NUCLEOTIDE SEQUENCE</scope>
    <source>
        <strain evidence="4">WL0058</strain>
    </source>
</reference>
<dbReference type="Pfam" id="PF05163">
    <property type="entry name" value="DinB"/>
    <property type="match status" value="1"/>
</dbReference>
<evidence type="ECO:0000313" key="4">
    <source>
        <dbReference type="EMBL" id="MBW8639645.1"/>
    </source>
</evidence>
<dbReference type="InterPro" id="IPR007837">
    <property type="entry name" value="DinB"/>
</dbReference>
<dbReference type="RefSeq" id="WP_220230360.1">
    <property type="nucleotide sequence ID" value="NZ_JAICBX010000004.1"/>
</dbReference>
<dbReference type="SUPFAM" id="SSF109854">
    <property type="entry name" value="DinB/YfiT-like putative metalloenzymes"/>
    <property type="match status" value="1"/>
</dbReference>
<evidence type="ECO:0000256" key="1">
    <source>
        <dbReference type="ARBA" id="ARBA00008635"/>
    </source>
</evidence>
<dbReference type="EMBL" id="JAICBX010000004">
    <property type="protein sequence ID" value="MBW8639645.1"/>
    <property type="molecule type" value="Genomic_DNA"/>
</dbReference>
<organism evidence="4 5">
    <name type="scientific">Flavimaribacter sediminis</name>
    <dbReference type="NCBI Taxonomy" id="2865987"/>
    <lineage>
        <taxon>Bacteria</taxon>
        <taxon>Pseudomonadati</taxon>
        <taxon>Pseudomonadota</taxon>
        <taxon>Alphaproteobacteria</taxon>
        <taxon>Hyphomicrobiales</taxon>
        <taxon>Rhizobiaceae</taxon>
        <taxon>Flavimaribacter</taxon>
    </lineage>
</organism>
<evidence type="ECO:0000256" key="3">
    <source>
        <dbReference type="PIRSR" id="PIRSR607837-1"/>
    </source>
</evidence>
<dbReference type="Gene3D" id="1.20.120.450">
    <property type="entry name" value="dinb family like domain"/>
    <property type="match status" value="1"/>
</dbReference>
<proteinExistence type="inferred from homology"/>